<dbReference type="InterPro" id="IPR009057">
    <property type="entry name" value="Homeodomain-like_sf"/>
</dbReference>
<evidence type="ECO:0000256" key="2">
    <source>
        <dbReference type="ARBA" id="ARBA00023015"/>
    </source>
</evidence>
<dbReference type="PANTHER" id="PTHR46796">
    <property type="entry name" value="HTH-TYPE TRANSCRIPTIONAL ACTIVATOR RHAS-RELATED"/>
    <property type="match status" value="1"/>
</dbReference>
<dbReference type="PROSITE" id="PS01124">
    <property type="entry name" value="HTH_ARAC_FAMILY_2"/>
    <property type="match status" value="1"/>
</dbReference>
<dbReference type="SMART" id="SM00342">
    <property type="entry name" value="HTH_ARAC"/>
    <property type="match status" value="1"/>
</dbReference>
<evidence type="ECO:0000313" key="7">
    <source>
        <dbReference type="EMBL" id="AEF23148.1"/>
    </source>
</evidence>
<evidence type="ECO:0000256" key="1">
    <source>
        <dbReference type="ARBA" id="ARBA00004496"/>
    </source>
</evidence>
<dbReference type="GO" id="GO:0005737">
    <property type="term" value="C:cytoplasm"/>
    <property type="evidence" value="ECO:0007669"/>
    <property type="project" value="UniProtKB-SubCell"/>
</dbReference>
<dbReference type="RefSeq" id="WP_013792275.1">
    <property type="nucleotide sequence ID" value="NC_015556.1"/>
</dbReference>
<evidence type="ECO:0000256" key="4">
    <source>
        <dbReference type="ARBA" id="ARBA00023163"/>
    </source>
</evidence>
<dbReference type="KEGG" id="pfv:Psefu_3185"/>
<comment type="subcellular location">
    <subcellularLocation>
        <location evidence="1">Cytoplasm</location>
    </subcellularLocation>
</comment>
<sequence length="129" mass="14511">MNSDHYAVLPNVACISAGPLRPWQERLAKQMLLDSLDTGISVSALAEACAMSRSYFTRKFKRSTGLAPQEWLRQQRIHKSKELLATSTMLLADIALECGFYDQPHFCRVFARAEGLTPLAWQQQLRVAA</sequence>
<gene>
    <name evidence="7" type="ordered locus">Psefu_3185</name>
</gene>
<name>F6A9E7_PSEF1</name>
<reference evidence="7 8" key="1">
    <citation type="submission" date="2011-04" db="EMBL/GenBank/DDBJ databases">
        <title>Complete sequence of Pseudomonas fulva 12-X.</title>
        <authorList>
            <consortium name="US DOE Joint Genome Institute"/>
            <person name="Lucas S."/>
            <person name="Han J."/>
            <person name="Lapidus A."/>
            <person name="Cheng J.-F."/>
            <person name="Goodwin L."/>
            <person name="Pitluck S."/>
            <person name="Peters L."/>
            <person name="Mikhailova N."/>
            <person name="Pagani I."/>
            <person name="Davenport K."/>
            <person name="Han C."/>
            <person name="Tapia R."/>
            <person name="Land M."/>
            <person name="Hauser L."/>
            <person name="Kyrpides N."/>
            <person name="Ivanova N."/>
            <person name="Pagani I."/>
            <person name="Lcollab F.I."/>
            <person name="Woyke T."/>
        </authorList>
    </citation>
    <scope>NUCLEOTIDE SEQUENCE [LARGE SCALE GENOMIC DNA]</scope>
    <source>
        <strain evidence="8">12-X</strain>
    </source>
</reference>
<dbReference type="GO" id="GO:0003700">
    <property type="term" value="F:DNA-binding transcription factor activity"/>
    <property type="evidence" value="ECO:0007669"/>
    <property type="project" value="InterPro"/>
</dbReference>
<dbReference type="InterPro" id="IPR018060">
    <property type="entry name" value="HTH_AraC"/>
</dbReference>
<evidence type="ECO:0000313" key="8">
    <source>
        <dbReference type="Proteomes" id="UP000000686"/>
    </source>
</evidence>
<dbReference type="STRING" id="743720.Psefu_3185"/>
<protein>
    <submittedName>
        <fullName evidence="7">Transcriptional regulator, AraC family</fullName>
    </submittedName>
</protein>
<dbReference type="GO" id="GO:0043565">
    <property type="term" value="F:sequence-specific DNA binding"/>
    <property type="evidence" value="ECO:0007669"/>
    <property type="project" value="InterPro"/>
</dbReference>
<dbReference type="Gene3D" id="1.10.10.60">
    <property type="entry name" value="Homeodomain-like"/>
    <property type="match status" value="2"/>
</dbReference>
<dbReference type="HOGENOM" id="CLU_000445_81_5_6"/>
<dbReference type="PANTHER" id="PTHR46796:SF14">
    <property type="entry name" value="TRANSCRIPTIONAL REGULATORY PROTEIN"/>
    <property type="match status" value="1"/>
</dbReference>
<comment type="function">
    <text evidence="5">Regulatory protein of the TOL plasmid xyl operons. XylS activates the xylXYZLTEGFJQKIH operon required for the degradation of toluene, m-xylene and p-xylene.</text>
</comment>
<dbReference type="EMBL" id="CP002727">
    <property type="protein sequence ID" value="AEF23148.1"/>
    <property type="molecule type" value="Genomic_DNA"/>
</dbReference>
<dbReference type="PROSITE" id="PS00041">
    <property type="entry name" value="HTH_ARAC_FAMILY_1"/>
    <property type="match status" value="1"/>
</dbReference>
<dbReference type="InterPro" id="IPR018062">
    <property type="entry name" value="HTH_AraC-typ_CS"/>
</dbReference>
<dbReference type="OrthoDB" id="110167at2"/>
<keyword evidence="3" id="KW-0238">DNA-binding</keyword>
<dbReference type="GO" id="GO:0009893">
    <property type="term" value="P:positive regulation of metabolic process"/>
    <property type="evidence" value="ECO:0007669"/>
    <property type="project" value="UniProtKB-ARBA"/>
</dbReference>
<keyword evidence="8" id="KW-1185">Reference proteome</keyword>
<proteinExistence type="predicted"/>
<evidence type="ECO:0000259" key="6">
    <source>
        <dbReference type="PROSITE" id="PS01124"/>
    </source>
</evidence>
<dbReference type="SUPFAM" id="SSF46689">
    <property type="entry name" value="Homeodomain-like"/>
    <property type="match status" value="2"/>
</dbReference>
<dbReference type="Proteomes" id="UP000000686">
    <property type="component" value="Chromosome"/>
</dbReference>
<feature type="domain" description="HTH araC/xylS-type" evidence="6">
    <location>
        <begin position="26"/>
        <end position="124"/>
    </location>
</feature>
<evidence type="ECO:0000256" key="3">
    <source>
        <dbReference type="ARBA" id="ARBA00023125"/>
    </source>
</evidence>
<dbReference type="eggNOG" id="COG2207">
    <property type="taxonomic scope" value="Bacteria"/>
</dbReference>
<dbReference type="Pfam" id="PF12833">
    <property type="entry name" value="HTH_18"/>
    <property type="match status" value="1"/>
</dbReference>
<evidence type="ECO:0000256" key="5">
    <source>
        <dbReference type="ARBA" id="ARBA00037345"/>
    </source>
</evidence>
<dbReference type="AlphaFoldDB" id="F6A9E7"/>
<dbReference type="InterPro" id="IPR050204">
    <property type="entry name" value="AraC_XylS_family_regulators"/>
</dbReference>
<keyword evidence="2" id="KW-0805">Transcription regulation</keyword>
<accession>F6A9E7</accession>
<organism evidence="7 8">
    <name type="scientific">Pseudomonas fulva (strain 12-X)</name>
    <dbReference type="NCBI Taxonomy" id="743720"/>
    <lineage>
        <taxon>Bacteria</taxon>
        <taxon>Pseudomonadati</taxon>
        <taxon>Pseudomonadota</taxon>
        <taxon>Gammaproteobacteria</taxon>
        <taxon>Pseudomonadales</taxon>
        <taxon>Pseudomonadaceae</taxon>
        <taxon>Pseudomonas</taxon>
    </lineage>
</organism>
<keyword evidence="4" id="KW-0804">Transcription</keyword>